<dbReference type="KEGG" id="lha:LHA_2440"/>
<dbReference type="RefSeq" id="WP_052673700.1">
    <property type="nucleotide sequence ID" value="NZ_LN681225.1"/>
</dbReference>
<name>A0A0A8URT8_LEGHA</name>
<keyword evidence="3" id="KW-1185">Reference proteome</keyword>
<dbReference type="AlphaFoldDB" id="A0A0A8URT8"/>
<dbReference type="PATRIC" id="fig|449.7.peg.24"/>
<proteinExistence type="predicted"/>
<dbReference type="OrthoDB" id="5647907at2"/>
<dbReference type="Pfam" id="PF04972">
    <property type="entry name" value="BON"/>
    <property type="match status" value="1"/>
</dbReference>
<dbReference type="Proteomes" id="UP000032803">
    <property type="component" value="Chromosome I"/>
</dbReference>
<dbReference type="PROSITE" id="PS50914">
    <property type="entry name" value="BON"/>
    <property type="match status" value="1"/>
</dbReference>
<evidence type="ECO:0000259" key="1">
    <source>
        <dbReference type="PROSITE" id="PS50914"/>
    </source>
</evidence>
<dbReference type="HOGENOM" id="CLU_098552_3_0_6"/>
<evidence type="ECO:0000313" key="2">
    <source>
        <dbReference type="EMBL" id="CEK11453.1"/>
    </source>
</evidence>
<accession>A0A0A8URT8</accession>
<dbReference type="EMBL" id="LN681225">
    <property type="protein sequence ID" value="CEK11453.1"/>
    <property type="molecule type" value="Genomic_DNA"/>
</dbReference>
<evidence type="ECO:0000313" key="3">
    <source>
        <dbReference type="Proteomes" id="UP000032803"/>
    </source>
</evidence>
<organism evidence="2 3">
    <name type="scientific">Legionella hackeliae</name>
    <dbReference type="NCBI Taxonomy" id="449"/>
    <lineage>
        <taxon>Bacteria</taxon>
        <taxon>Pseudomonadati</taxon>
        <taxon>Pseudomonadota</taxon>
        <taxon>Gammaproteobacteria</taxon>
        <taxon>Legionellales</taxon>
        <taxon>Legionellaceae</taxon>
        <taxon>Legionella</taxon>
    </lineage>
</organism>
<dbReference type="InterPro" id="IPR051686">
    <property type="entry name" value="Lipoprotein_DolP"/>
</dbReference>
<gene>
    <name evidence="2" type="primary">osmY</name>
    <name evidence="2" type="ORF">LHA_2440</name>
</gene>
<dbReference type="InterPro" id="IPR007055">
    <property type="entry name" value="BON_dom"/>
</dbReference>
<sequence length="103" mass="11349">MRRYGRMVLISLGFFAMTGCQVLTGGNVFSPRLSDDTITTSVSQAMMNNQNLINVPIHVETHQGNVILSGYVKTIRQSDTAGEVASKVHGVKTVQNNLIVRKW</sequence>
<dbReference type="STRING" id="449.LHA_2440"/>
<dbReference type="PANTHER" id="PTHR34606">
    <property type="entry name" value="BON DOMAIN-CONTAINING PROTEIN"/>
    <property type="match status" value="1"/>
</dbReference>
<feature type="domain" description="BON" evidence="1">
    <location>
        <begin position="34"/>
        <end position="102"/>
    </location>
</feature>
<dbReference type="PROSITE" id="PS51257">
    <property type="entry name" value="PROKAR_LIPOPROTEIN"/>
    <property type="match status" value="1"/>
</dbReference>
<reference evidence="3" key="1">
    <citation type="submission" date="2014-09" db="EMBL/GenBank/DDBJ databases">
        <authorList>
            <person name="Gomez-Valero L."/>
        </authorList>
    </citation>
    <scope>NUCLEOTIDE SEQUENCE [LARGE SCALE GENOMIC DNA]</scope>
    <source>
        <strain evidence="3">ATCC35250</strain>
    </source>
</reference>
<dbReference type="PANTHER" id="PTHR34606:SF16">
    <property type="entry name" value="BON DOMAIN-CONTAINING PROTEIN"/>
    <property type="match status" value="1"/>
</dbReference>
<dbReference type="Gene3D" id="3.30.1340.30">
    <property type="match status" value="1"/>
</dbReference>
<protein>
    <submittedName>
        <fullName evidence="2">Periplasmic, osmotically inducible protein Y-like</fullName>
    </submittedName>
</protein>